<dbReference type="Proteomes" id="UP001597120">
    <property type="component" value="Unassembled WGS sequence"/>
</dbReference>
<name>A0ABW3D4Q7_9BACL</name>
<reference evidence="7" key="1">
    <citation type="journal article" date="2019" name="Int. J. Syst. Evol. Microbiol.">
        <title>The Global Catalogue of Microorganisms (GCM) 10K type strain sequencing project: providing services to taxonomists for standard genome sequencing and annotation.</title>
        <authorList>
            <consortium name="The Broad Institute Genomics Platform"/>
            <consortium name="The Broad Institute Genome Sequencing Center for Infectious Disease"/>
            <person name="Wu L."/>
            <person name="Ma J."/>
        </authorList>
    </citation>
    <scope>NUCLEOTIDE SEQUENCE [LARGE SCALE GENOMIC DNA]</scope>
    <source>
        <strain evidence="7">CCUG 57263</strain>
    </source>
</reference>
<dbReference type="Gene3D" id="3.40.720.10">
    <property type="entry name" value="Alkaline Phosphatase, subunit A"/>
    <property type="match status" value="1"/>
</dbReference>
<feature type="domain" description="Sulfatase N-terminal" evidence="5">
    <location>
        <begin position="9"/>
        <end position="335"/>
    </location>
</feature>
<dbReference type="SUPFAM" id="SSF53649">
    <property type="entry name" value="Alkaline phosphatase-like"/>
    <property type="match status" value="1"/>
</dbReference>
<evidence type="ECO:0000256" key="3">
    <source>
        <dbReference type="ARBA" id="ARBA00022801"/>
    </source>
</evidence>
<evidence type="ECO:0000259" key="5">
    <source>
        <dbReference type="Pfam" id="PF00884"/>
    </source>
</evidence>
<keyword evidence="2" id="KW-0479">Metal-binding</keyword>
<dbReference type="InterPro" id="IPR000917">
    <property type="entry name" value="Sulfatase_N"/>
</dbReference>
<accession>A0ABW3D4Q7</accession>
<dbReference type="PANTHER" id="PTHR42693:SF53">
    <property type="entry name" value="ENDO-4-O-SULFATASE"/>
    <property type="match status" value="1"/>
</dbReference>
<evidence type="ECO:0000256" key="4">
    <source>
        <dbReference type="ARBA" id="ARBA00022837"/>
    </source>
</evidence>
<dbReference type="InterPro" id="IPR024607">
    <property type="entry name" value="Sulfatase_CS"/>
</dbReference>
<dbReference type="PROSITE" id="PS00523">
    <property type="entry name" value="SULFATASE_1"/>
    <property type="match status" value="1"/>
</dbReference>
<evidence type="ECO:0000256" key="1">
    <source>
        <dbReference type="ARBA" id="ARBA00008779"/>
    </source>
</evidence>
<dbReference type="CDD" id="cd16149">
    <property type="entry name" value="sulfatase_like"/>
    <property type="match status" value="1"/>
</dbReference>
<evidence type="ECO:0000256" key="2">
    <source>
        <dbReference type="ARBA" id="ARBA00022723"/>
    </source>
</evidence>
<dbReference type="EMBL" id="JBHTIU010000002">
    <property type="protein sequence ID" value="MFD0867669.1"/>
    <property type="molecule type" value="Genomic_DNA"/>
</dbReference>
<comment type="caution">
    <text evidence="6">The sequence shown here is derived from an EMBL/GenBank/DDBJ whole genome shotgun (WGS) entry which is preliminary data.</text>
</comment>
<comment type="similarity">
    <text evidence="1">Belongs to the sulfatase family.</text>
</comment>
<dbReference type="InterPro" id="IPR050738">
    <property type="entry name" value="Sulfatase"/>
</dbReference>
<proteinExistence type="inferred from homology"/>
<keyword evidence="7" id="KW-1185">Reference proteome</keyword>
<gene>
    <name evidence="6" type="ORF">ACFQ03_00725</name>
</gene>
<dbReference type="InterPro" id="IPR017850">
    <property type="entry name" value="Alkaline_phosphatase_core_sf"/>
</dbReference>
<sequence>MTASISDYPNILFILSDDQGAWALGCAGNDEIRTPQLDRLAAEGMRFTNFFCTSPVCSPARASLLTGRIPSQHGVHDWIRGGSVGERPIEYLQGQKAYTEILAENGYLCGLSGKWHLGDSVRPQKGFTHWYVHQTGGSEYYNAPMIRDGKPINEPGYLTDVITDDALQFLEAQDGSRPFYLSVHYTAPHSPWIDNHPQEVVDSYDDCEFKSCPQEPKHPWAIKTAPWADNQKENLKGYFAAVTEMDRNIGRILDKLEEKGLRGSTLVCFLSDNGFNCGHHGIWGKGNGTFPQNMYDTSVKVPAIFSHPGRIPQGAVCDALVSGYDIMPTLLEYVGMEYTEADGLPGSSFLKQLLGEEDGSREPVVVFDEYGPVRMIRTREWKYIHRYPYGPHELYDLVNDPGERHNLIGSREAEDQRIALKRQLEQWFVRYADPALDGTREPVSGLGQLDLAGTAGEGRKAYHPLEEG</sequence>
<organism evidence="6 7">
    <name type="scientific">Paenibacillus residui</name>
    <dbReference type="NCBI Taxonomy" id="629724"/>
    <lineage>
        <taxon>Bacteria</taxon>
        <taxon>Bacillati</taxon>
        <taxon>Bacillota</taxon>
        <taxon>Bacilli</taxon>
        <taxon>Bacillales</taxon>
        <taxon>Paenibacillaceae</taxon>
        <taxon>Paenibacillus</taxon>
    </lineage>
</organism>
<keyword evidence="4" id="KW-0106">Calcium</keyword>
<dbReference type="RefSeq" id="WP_379285458.1">
    <property type="nucleotide sequence ID" value="NZ_JBHTIU010000002.1"/>
</dbReference>
<protein>
    <submittedName>
        <fullName evidence="6">Sulfatase-like hydrolase/transferase</fullName>
    </submittedName>
</protein>
<dbReference type="PANTHER" id="PTHR42693">
    <property type="entry name" value="ARYLSULFATASE FAMILY MEMBER"/>
    <property type="match status" value="1"/>
</dbReference>
<evidence type="ECO:0000313" key="7">
    <source>
        <dbReference type="Proteomes" id="UP001597120"/>
    </source>
</evidence>
<keyword evidence="3" id="KW-0378">Hydrolase</keyword>
<evidence type="ECO:0000313" key="6">
    <source>
        <dbReference type="EMBL" id="MFD0867669.1"/>
    </source>
</evidence>
<dbReference type="Pfam" id="PF00884">
    <property type="entry name" value="Sulfatase"/>
    <property type="match status" value="1"/>
</dbReference>